<dbReference type="EMBL" id="JAODUO010000711">
    <property type="protein sequence ID" value="KAK2175722.1"/>
    <property type="molecule type" value="Genomic_DNA"/>
</dbReference>
<evidence type="ECO:0000256" key="1">
    <source>
        <dbReference type="SAM" id="MobiDB-lite"/>
    </source>
</evidence>
<dbReference type="AlphaFoldDB" id="A0AAD9KQN4"/>
<reference evidence="2" key="1">
    <citation type="journal article" date="2023" name="Mol. Biol. Evol.">
        <title>Third-Generation Sequencing Reveals the Adaptive Role of the Epigenome in Three Deep-Sea Polychaetes.</title>
        <authorList>
            <person name="Perez M."/>
            <person name="Aroh O."/>
            <person name="Sun Y."/>
            <person name="Lan Y."/>
            <person name="Juniper S.K."/>
            <person name="Young C.R."/>
            <person name="Angers B."/>
            <person name="Qian P.Y."/>
        </authorList>
    </citation>
    <scope>NUCLEOTIDE SEQUENCE</scope>
    <source>
        <strain evidence="2">R07B-5</strain>
    </source>
</reference>
<dbReference type="InterPro" id="IPR033587">
    <property type="entry name" value="M1AP"/>
</dbReference>
<feature type="compositionally biased region" description="Low complexity" evidence="1">
    <location>
        <begin position="137"/>
        <end position="150"/>
    </location>
</feature>
<proteinExistence type="predicted"/>
<keyword evidence="3" id="KW-1185">Reference proteome</keyword>
<accession>A0AAD9KQN4</accession>
<organism evidence="2 3">
    <name type="scientific">Ridgeia piscesae</name>
    <name type="common">Tubeworm</name>
    <dbReference type="NCBI Taxonomy" id="27915"/>
    <lineage>
        <taxon>Eukaryota</taxon>
        <taxon>Metazoa</taxon>
        <taxon>Spiralia</taxon>
        <taxon>Lophotrochozoa</taxon>
        <taxon>Annelida</taxon>
        <taxon>Polychaeta</taxon>
        <taxon>Sedentaria</taxon>
        <taxon>Canalipalpata</taxon>
        <taxon>Sabellida</taxon>
        <taxon>Siboglinidae</taxon>
        <taxon>Ridgeia</taxon>
    </lineage>
</organism>
<gene>
    <name evidence="2" type="ORF">NP493_712g01001</name>
</gene>
<feature type="non-terminal residue" evidence="2">
    <location>
        <position position="643"/>
    </location>
</feature>
<feature type="region of interest" description="Disordered" evidence="1">
    <location>
        <begin position="130"/>
        <end position="150"/>
    </location>
</feature>
<evidence type="ECO:0000313" key="2">
    <source>
        <dbReference type="EMBL" id="KAK2175722.1"/>
    </source>
</evidence>
<dbReference type="GO" id="GO:0007283">
    <property type="term" value="P:spermatogenesis"/>
    <property type="evidence" value="ECO:0007669"/>
    <property type="project" value="InterPro"/>
</dbReference>
<dbReference type="GO" id="GO:0051308">
    <property type="term" value="P:male meiosis chromosome separation"/>
    <property type="evidence" value="ECO:0007669"/>
    <property type="project" value="TreeGrafter"/>
</dbReference>
<feature type="region of interest" description="Disordered" evidence="1">
    <location>
        <begin position="578"/>
        <end position="606"/>
    </location>
</feature>
<sequence length="643" mass="69021">SCPQVLFPLQHVRGNYPRLHAALRELTTVHKQQMHSGVAGNGGMVHSGLICESGVTDCIHKALSMFRKHVQCALQSAACWNQLEITMVTGRNITIFAKQVERATHDLDLDSLQKVQIVCVTSPSLDTTLTHGDLPRSGSSQGSCSSDQSSKSELGGLVDLLTVDNDLASLQDILHVVDLASLQHVLLVVDLASLQGVLHIVDLASLQGVLYVVDLASLQGVLYVVDLTSLQGILYVVDLASLQGVLYVVDLASLHGVLYVVDLASLQGVLHVVDLASLQGVLLVVDLASLQDVLYFVDLASLQGVLHGVDLASLQGVLYVVGLASLQGVLYVVDLASLQGVLHVVDLASLQGVLYVVDLASLQGVFSSWLQDVSTDSEHLRLLLPDSQNDGIRMLQCDIQERLLNPAQLPFLSQFSLSLESQLASVRPALSSSSKMAAGVATGGTTVPVHSLRVIRRLPGDTMCESVLYGMGELLLARLESAPQSATMCRPLYSMSPPRPSGLFVLHPSQQPFELLLKSVAASEIILPWHFTAADQPTQEHLSIMDACLSQVALESSYNPLMFHSGLCESLIGQLTSKGRPLNTPAKRRPQNSGANNREKVSSAGRGATCWSTDELCNGNKSVRHKTGRDIYGTPVESFPTKL</sequence>
<comment type="caution">
    <text evidence="2">The sequence shown here is derived from an EMBL/GenBank/DDBJ whole genome shotgun (WGS) entry which is preliminary data.</text>
</comment>
<protein>
    <submittedName>
        <fullName evidence="2">Uncharacterized protein</fullName>
    </submittedName>
</protein>
<dbReference type="GO" id="GO:0007127">
    <property type="term" value="P:meiosis I"/>
    <property type="evidence" value="ECO:0007669"/>
    <property type="project" value="InterPro"/>
</dbReference>
<name>A0AAD9KQN4_RIDPI</name>
<dbReference type="PANTHER" id="PTHR28642:SF1">
    <property type="entry name" value="MEIOSIS 1 ARREST PROTEIN"/>
    <property type="match status" value="1"/>
</dbReference>
<dbReference type="PANTHER" id="PTHR28642">
    <property type="entry name" value="MEIOSIS 1 ARREST PROTEIN"/>
    <property type="match status" value="1"/>
</dbReference>
<evidence type="ECO:0000313" key="3">
    <source>
        <dbReference type="Proteomes" id="UP001209878"/>
    </source>
</evidence>
<dbReference type="Proteomes" id="UP001209878">
    <property type="component" value="Unassembled WGS sequence"/>
</dbReference>